<organism evidence="2">
    <name type="scientific">Sarcoptes scabiei</name>
    <name type="common">Itch mite</name>
    <name type="synonym">Acarus scabiei</name>
    <dbReference type="NCBI Taxonomy" id="52283"/>
    <lineage>
        <taxon>Eukaryota</taxon>
        <taxon>Metazoa</taxon>
        <taxon>Ecdysozoa</taxon>
        <taxon>Arthropoda</taxon>
        <taxon>Chelicerata</taxon>
        <taxon>Arachnida</taxon>
        <taxon>Acari</taxon>
        <taxon>Acariformes</taxon>
        <taxon>Sarcoptiformes</taxon>
        <taxon>Astigmata</taxon>
        <taxon>Psoroptidia</taxon>
        <taxon>Sarcoptoidea</taxon>
        <taxon>Sarcoptidae</taxon>
        <taxon>Sarcoptinae</taxon>
        <taxon>Sarcoptes</taxon>
    </lineage>
</organism>
<reference evidence="4" key="1">
    <citation type="journal article" date="2020" name="PLoS Negl. Trop. Dis.">
        <title>High-quality nuclear genome for Sarcoptes scabiei-A critical resource for a neglected parasite.</title>
        <authorList>
            <person name="Korhonen P.K."/>
            <person name="Gasser R.B."/>
            <person name="Ma G."/>
            <person name="Wang T."/>
            <person name="Stroehlein A.J."/>
            <person name="Young N.D."/>
            <person name="Ang C.S."/>
            <person name="Fernando D.D."/>
            <person name="Lu H.C."/>
            <person name="Taylor S."/>
            <person name="Reynolds S.L."/>
            <person name="Mofiz E."/>
            <person name="Najaraj S.H."/>
            <person name="Gowda H."/>
            <person name="Madugundu A."/>
            <person name="Renuse S."/>
            <person name="Holt D."/>
            <person name="Pandey A."/>
            <person name="Papenfuss A.T."/>
            <person name="Fischer K."/>
        </authorList>
    </citation>
    <scope>NUCLEOTIDE SEQUENCE [LARGE SCALE GENOMIC DNA]</scope>
</reference>
<dbReference type="EMBL" id="WVUK01000056">
    <property type="protein sequence ID" value="KAF7493334.1"/>
    <property type="molecule type" value="Genomic_DNA"/>
</dbReference>
<keyword evidence="1" id="KW-0732">Signal</keyword>
<proteinExistence type="predicted"/>
<evidence type="ECO:0000256" key="1">
    <source>
        <dbReference type="SAM" id="SignalP"/>
    </source>
</evidence>
<feature type="chain" id="PRO_5038316210" evidence="1">
    <location>
        <begin position="23"/>
        <end position="365"/>
    </location>
</feature>
<dbReference type="Proteomes" id="UP000070412">
    <property type="component" value="Unassembled WGS sequence"/>
</dbReference>
<protein>
    <submittedName>
        <fullName evidence="2 3">Uncharacterized protein</fullName>
    </submittedName>
</protein>
<dbReference type="AlphaFoldDB" id="A0A834VFM7"/>
<evidence type="ECO:0000313" key="3">
    <source>
        <dbReference type="EnsemblMetazoa" id="KAF7493334.1"/>
    </source>
</evidence>
<reference evidence="2" key="2">
    <citation type="submission" date="2020-01" db="EMBL/GenBank/DDBJ databases">
        <authorList>
            <person name="Korhonen P.K.K."/>
            <person name="Guangxu M.G."/>
            <person name="Wang T.W."/>
            <person name="Stroehlein A.J.S."/>
            <person name="Young N.D."/>
            <person name="Ang C.-S.A."/>
            <person name="Fernando D.W.F."/>
            <person name="Lu H.L."/>
            <person name="Taylor S.T."/>
            <person name="Ehtesham M.E.M."/>
            <person name="Najaraj S.H.N."/>
            <person name="Harsha G.H.G."/>
            <person name="Madugundu A.M."/>
            <person name="Renuse S.R."/>
            <person name="Holt D.H."/>
            <person name="Pandey A.P."/>
            <person name="Papenfuss A.P."/>
            <person name="Gasser R.B.G."/>
            <person name="Fischer K.F."/>
        </authorList>
    </citation>
    <scope>NUCLEOTIDE SEQUENCE</scope>
    <source>
        <strain evidence="2">SSS_KF_BRIS2020</strain>
    </source>
</reference>
<evidence type="ECO:0000313" key="4">
    <source>
        <dbReference type="Proteomes" id="UP000070412"/>
    </source>
</evidence>
<evidence type="ECO:0000313" key="2">
    <source>
        <dbReference type="EMBL" id="KAF7493334.1"/>
    </source>
</evidence>
<dbReference type="EnsemblMetazoa" id="SSS_6747s_mrna">
    <property type="protein sequence ID" value="KAF7493334.1"/>
    <property type="gene ID" value="SSS_6747"/>
</dbReference>
<accession>A0A834VFM7</accession>
<keyword evidence="4" id="KW-1185">Reference proteome</keyword>
<feature type="signal peptide" evidence="1">
    <location>
        <begin position="1"/>
        <end position="22"/>
    </location>
</feature>
<sequence>MKLVALLLCQFLFQNFTNLIQCNFVSNNVNVDQSINDWEKGNLGRSKSVSIWRKFFNGSTKTISNIIDLIKKIKEILDGIQSIELRKSQFLNGSENFSINLKETRQERFRFVCKMVEKSFESLQQSKLFKKSSFCNEIQQGSTEKSAINLVEKIENHFNNIVSNLTIQADNYRLAIDHPDFYRNFQQSVIDIVQNTIEMTAMRRNSRLENGLNRLVDIITKILDPIQSEIERINRNETIQTSKETTMQTIDLMRSLSDLAERKALPLMKANKIDLKSLIENKIDGLRYLNRFVSDSEEKIWLDKLTMSSWGKSAINSLTFEAKRFETAIKGLMKIDQMRPSSYKPLEYFDLQKNCNWCESHCGIE</sequence>
<gene>
    <name evidence="2" type="ORF">SSS_6747</name>
</gene>
<reference evidence="3" key="3">
    <citation type="submission" date="2022-06" db="UniProtKB">
        <authorList>
            <consortium name="EnsemblMetazoa"/>
        </authorList>
    </citation>
    <scope>IDENTIFICATION</scope>
</reference>
<name>A0A834VFM7_SARSC</name>